<dbReference type="AlphaFoldDB" id="A0A448DAB0"/>
<sequence>MPVVKPKLRFFEMQIKHFFGNTMKFSQTPLSITPKRFNTIDMLLSSSKLIGTVMDTVMLLIAHIDKTVICFPAVSIDFTVSRYAATYDLD</sequence>
<reference evidence="1 2" key="1">
    <citation type="submission" date="2018-12" db="EMBL/GenBank/DDBJ databases">
        <authorList>
            <consortium name="Pathogen Informatics"/>
        </authorList>
    </citation>
    <scope>NUCLEOTIDE SEQUENCE [LARGE SCALE GENOMIC DNA]</scope>
    <source>
        <strain evidence="1 2">NCTC10296</strain>
    </source>
</reference>
<dbReference type="KEGG" id="nci:NCTC10296_02031"/>
<accession>A0A448DAB0</accession>
<protein>
    <submittedName>
        <fullName evidence="1">Uncharacterized protein</fullName>
    </submittedName>
</protein>
<proteinExistence type="predicted"/>
<dbReference type="EMBL" id="LR134313">
    <property type="protein sequence ID" value="VEF02892.1"/>
    <property type="molecule type" value="Genomic_DNA"/>
</dbReference>
<evidence type="ECO:0000313" key="2">
    <source>
        <dbReference type="Proteomes" id="UP000279284"/>
    </source>
</evidence>
<organism evidence="1 2">
    <name type="scientific">Neisseria canis</name>
    <dbReference type="NCBI Taxonomy" id="493"/>
    <lineage>
        <taxon>Bacteria</taxon>
        <taxon>Pseudomonadati</taxon>
        <taxon>Pseudomonadota</taxon>
        <taxon>Betaproteobacteria</taxon>
        <taxon>Neisseriales</taxon>
        <taxon>Neisseriaceae</taxon>
        <taxon>Neisseria</taxon>
    </lineage>
</organism>
<name>A0A448DAB0_9NEIS</name>
<evidence type="ECO:0000313" key="1">
    <source>
        <dbReference type="EMBL" id="VEF02892.1"/>
    </source>
</evidence>
<dbReference type="Proteomes" id="UP000279284">
    <property type="component" value="Chromosome"/>
</dbReference>
<keyword evidence="2" id="KW-1185">Reference proteome</keyword>
<gene>
    <name evidence="1" type="ORF">NCTC10296_02031</name>
</gene>